<dbReference type="GeneID" id="81431136"/>
<evidence type="ECO:0000256" key="1">
    <source>
        <dbReference type="SAM" id="MobiDB-lite"/>
    </source>
</evidence>
<name>A0A9W9HQV8_9EURO</name>
<dbReference type="Proteomes" id="UP001149163">
    <property type="component" value="Unassembled WGS sequence"/>
</dbReference>
<feature type="compositionally biased region" description="Basic and acidic residues" evidence="1">
    <location>
        <begin position="39"/>
        <end position="49"/>
    </location>
</feature>
<sequence length="396" mass="44128">MGCAKQQVSYATWRLQIFWRLLGPSHPAPSRRGFWTSHAQHDQPHDEAPSHAVTNSLPPSKRLPQSPLITYSRSVPVKRRKKLPTAEDVSELKKNPWAAALASPVRMCSVSGARLPRDLLGEWGLVRRPNTDNSYLLPVDLLKDSLQTRQVAETTSQDKATPLDPADLDPAIAAPDTPLTANSIRNEKLGNQLLLRMINSFPLLKGLSKPLSKNTGKKPAISRILPFRWKHPLGPITSRVEKQLVWRQDMAEYVLQLRQSDVVKKLEEARRRYKRLDIPNRVWSVLDVQECSETTLINALGQLGPLDRMACGAVLLTSPGCGGACPETVLNPSTQSQIPVFDLSALLSPSELAKLCDAEAPHFQSPALFFRPDDRIGVEAMLSLWKLQRFIAETPH</sequence>
<feature type="compositionally biased region" description="Low complexity" evidence="1">
    <location>
        <begin position="158"/>
        <end position="170"/>
    </location>
</feature>
<evidence type="ECO:0000313" key="2">
    <source>
        <dbReference type="EMBL" id="KAJ5153358.1"/>
    </source>
</evidence>
<dbReference type="RefSeq" id="XP_056539666.1">
    <property type="nucleotide sequence ID" value="XM_056691960.1"/>
</dbReference>
<feature type="region of interest" description="Disordered" evidence="1">
    <location>
        <begin position="32"/>
        <end position="66"/>
    </location>
</feature>
<dbReference type="EMBL" id="JAPQKN010000007">
    <property type="protein sequence ID" value="KAJ5153358.1"/>
    <property type="molecule type" value="Genomic_DNA"/>
</dbReference>
<reference evidence="2" key="1">
    <citation type="submission" date="2022-11" db="EMBL/GenBank/DDBJ databases">
        <authorList>
            <person name="Petersen C."/>
        </authorList>
    </citation>
    <scope>NUCLEOTIDE SEQUENCE</scope>
    <source>
        <strain evidence="2">IBT 26290</strain>
    </source>
</reference>
<dbReference type="OrthoDB" id="3363286at2759"/>
<comment type="caution">
    <text evidence="2">The sequence shown here is derived from an EMBL/GenBank/DDBJ whole genome shotgun (WGS) entry which is preliminary data.</text>
</comment>
<accession>A0A9W9HQV8</accession>
<feature type="region of interest" description="Disordered" evidence="1">
    <location>
        <begin position="150"/>
        <end position="170"/>
    </location>
</feature>
<organism evidence="2 3">
    <name type="scientific">Penicillium canariense</name>
    <dbReference type="NCBI Taxonomy" id="189055"/>
    <lineage>
        <taxon>Eukaryota</taxon>
        <taxon>Fungi</taxon>
        <taxon>Dikarya</taxon>
        <taxon>Ascomycota</taxon>
        <taxon>Pezizomycotina</taxon>
        <taxon>Eurotiomycetes</taxon>
        <taxon>Eurotiomycetidae</taxon>
        <taxon>Eurotiales</taxon>
        <taxon>Aspergillaceae</taxon>
        <taxon>Penicillium</taxon>
    </lineage>
</organism>
<gene>
    <name evidence="2" type="ORF">N7482_009836</name>
</gene>
<evidence type="ECO:0000313" key="3">
    <source>
        <dbReference type="Proteomes" id="UP001149163"/>
    </source>
</evidence>
<reference evidence="2" key="2">
    <citation type="journal article" date="2023" name="IMA Fungus">
        <title>Comparative genomic study of the Penicillium genus elucidates a diverse pangenome and 15 lateral gene transfer events.</title>
        <authorList>
            <person name="Petersen C."/>
            <person name="Sorensen T."/>
            <person name="Nielsen M.R."/>
            <person name="Sondergaard T.E."/>
            <person name="Sorensen J.L."/>
            <person name="Fitzpatrick D.A."/>
            <person name="Frisvad J.C."/>
            <person name="Nielsen K.L."/>
        </authorList>
    </citation>
    <scope>NUCLEOTIDE SEQUENCE</scope>
    <source>
        <strain evidence="2">IBT 26290</strain>
    </source>
</reference>
<proteinExistence type="predicted"/>
<dbReference type="AlphaFoldDB" id="A0A9W9HQV8"/>
<keyword evidence="3" id="KW-1185">Reference proteome</keyword>
<protein>
    <submittedName>
        <fullName evidence="2">Uncharacterized protein</fullName>
    </submittedName>
</protein>